<dbReference type="RefSeq" id="WP_117545306.1">
    <property type="nucleotide sequence ID" value="NZ_QVLV01000018.1"/>
</dbReference>
<sequence>MPYVNVPNDLSKIKTKMAFNLTKRQLVCFGGAAAVGIPSYLLARSSIGNTGAMFLMLAVMLPAFLLAMYERDGLPFEKVVRNIIRARFLRPGARPYQTQNLYAPFTMRGSVGKEDAIATSKKANTQARPRRKG</sequence>
<dbReference type="GeneID" id="97989214"/>
<keyword evidence="2" id="KW-0812">Transmembrane</keyword>
<feature type="transmembrane region" description="Helical" evidence="2">
    <location>
        <begin position="49"/>
        <end position="69"/>
    </location>
</feature>
<proteinExistence type="predicted"/>
<evidence type="ECO:0000313" key="4">
    <source>
        <dbReference type="Proteomes" id="UP000260812"/>
    </source>
</evidence>
<dbReference type="AlphaFoldDB" id="A0A3E3HYZ9"/>
<comment type="caution">
    <text evidence="3">The sequence shown here is derived from an EMBL/GenBank/DDBJ whole genome shotgun (WGS) entry which is preliminary data.</text>
</comment>
<dbReference type="EMBL" id="QVLV01000018">
    <property type="protein sequence ID" value="RGE57029.1"/>
    <property type="molecule type" value="Genomic_DNA"/>
</dbReference>
<keyword evidence="4" id="KW-1185">Reference proteome</keyword>
<dbReference type="Proteomes" id="UP000260812">
    <property type="component" value="Unassembled WGS sequence"/>
</dbReference>
<feature type="transmembrane region" description="Helical" evidence="2">
    <location>
        <begin position="26"/>
        <end position="43"/>
    </location>
</feature>
<organism evidence="3 4">
    <name type="scientific">Eisenbergiella massiliensis</name>
    <dbReference type="NCBI Taxonomy" id="1720294"/>
    <lineage>
        <taxon>Bacteria</taxon>
        <taxon>Bacillati</taxon>
        <taxon>Bacillota</taxon>
        <taxon>Clostridia</taxon>
        <taxon>Lachnospirales</taxon>
        <taxon>Lachnospiraceae</taxon>
        <taxon>Eisenbergiella</taxon>
    </lineage>
</organism>
<accession>A0A3E3HYZ9</accession>
<dbReference type="InterPro" id="IPR024414">
    <property type="entry name" value="Uncharacterised_PrgI"/>
</dbReference>
<evidence type="ECO:0000256" key="2">
    <source>
        <dbReference type="SAM" id="Phobius"/>
    </source>
</evidence>
<keyword evidence="2" id="KW-0472">Membrane</keyword>
<gene>
    <name evidence="3" type="ORF">DXC51_20680</name>
</gene>
<evidence type="ECO:0000256" key="1">
    <source>
        <dbReference type="SAM" id="MobiDB-lite"/>
    </source>
</evidence>
<protein>
    <submittedName>
        <fullName evidence="3">PrgI family protein</fullName>
    </submittedName>
</protein>
<evidence type="ECO:0000313" key="3">
    <source>
        <dbReference type="EMBL" id="RGE57029.1"/>
    </source>
</evidence>
<reference evidence="3" key="1">
    <citation type="submission" date="2018-08" db="EMBL/GenBank/DDBJ databases">
        <title>A genome reference for cultivated species of the human gut microbiota.</title>
        <authorList>
            <person name="Zou Y."/>
            <person name="Xue W."/>
            <person name="Luo G."/>
        </authorList>
    </citation>
    <scope>NUCLEOTIDE SEQUENCE [LARGE SCALE GENOMIC DNA]</scope>
    <source>
        <strain evidence="3">TF05-5AC</strain>
    </source>
</reference>
<dbReference type="Pfam" id="PF12666">
    <property type="entry name" value="PrgI"/>
    <property type="match status" value="1"/>
</dbReference>
<keyword evidence="2" id="KW-1133">Transmembrane helix</keyword>
<feature type="region of interest" description="Disordered" evidence="1">
    <location>
        <begin position="114"/>
        <end position="133"/>
    </location>
</feature>
<name>A0A3E3HYZ9_9FIRM</name>